<keyword evidence="3" id="KW-1185">Reference proteome</keyword>
<sequence>MHSTGSSISRRKPKMTFRSPDASTSLALKLSSRPTTTQTTSSVANYVSSPLSSSSTSSSQSSSTTTPSTAKTFLSSSSPSGVNQSTCSFFTPAPPLFKMPLAYPSYHPYSPSQLLLAAHAREENAARRNAAVNAGNINDDKITQSDDIASNVNGRIDLESEARRSSSRTRRPVAKLRDGDGDGNSTQDVSPKDTEPSGTKSPKRKRAGGGGNGSRKKRKEAPVEVQPRRERQRRGAAAAAAAAITESAEAQAAGFDNDAMDVSEPAVTPAPSVDESATNATPEEEEKESDESLAKDSNDAKNARTKRSTRPRRSRAKPANDKEITPTRQTRQSRRRGSSSSGSDATETSAVLNGDAEAPVVTPSDTPVEDVESGSIPANKTIVQDDFNANIDPALLEEGTSNGTGLV</sequence>
<dbReference type="OrthoDB" id="3269713at2759"/>
<dbReference type="EMBL" id="NBII01000005">
    <property type="protein sequence ID" value="PAV18966.1"/>
    <property type="molecule type" value="Genomic_DNA"/>
</dbReference>
<evidence type="ECO:0000256" key="1">
    <source>
        <dbReference type="SAM" id="MobiDB-lite"/>
    </source>
</evidence>
<gene>
    <name evidence="2" type="ORF">PNOK_0581000</name>
</gene>
<comment type="caution">
    <text evidence="2">The sequence shown here is derived from an EMBL/GenBank/DDBJ whole genome shotgun (WGS) entry which is preliminary data.</text>
</comment>
<name>A0A286UH63_9AGAM</name>
<feature type="compositionally biased region" description="Basic and acidic residues" evidence="1">
    <location>
        <begin position="220"/>
        <end position="229"/>
    </location>
</feature>
<accession>A0A286UH63</accession>
<reference evidence="2 3" key="1">
    <citation type="journal article" date="2017" name="Mol. Ecol.">
        <title>Comparative and population genomic landscape of Phellinus noxius: A hypervariable fungus causing root rot in trees.</title>
        <authorList>
            <person name="Chung C.L."/>
            <person name="Lee T.J."/>
            <person name="Akiba M."/>
            <person name="Lee H.H."/>
            <person name="Kuo T.H."/>
            <person name="Liu D."/>
            <person name="Ke H.M."/>
            <person name="Yokoi T."/>
            <person name="Roa M.B."/>
            <person name="Lu M.J."/>
            <person name="Chang Y.Y."/>
            <person name="Ann P.J."/>
            <person name="Tsai J.N."/>
            <person name="Chen C.Y."/>
            <person name="Tzean S.S."/>
            <person name="Ota Y."/>
            <person name="Hattori T."/>
            <person name="Sahashi N."/>
            <person name="Liou R.F."/>
            <person name="Kikuchi T."/>
            <person name="Tsai I.J."/>
        </authorList>
    </citation>
    <scope>NUCLEOTIDE SEQUENCE [LARGE SCALE GENOMIC DNA]</scope>
    <source>
        <strain evidence="2 3">FFPRI411160</strain>
    </source>
</reference>
<protein>
    <submittedName>
        <fullName evidence="2">Uncharacterized protein</fullName>
    </submittedName>
</protein>
<feature type="compositionally biased region" description="Low complexity" evidence="1">
    <location>
        <begin position="31"/>
        <end position="69"/>
    </location>
</feature>
<feature type="region of interest" description="Disordered" evidence="1">
    <location>
        <begin position="158"/>
        <end position="380"/>
    </location>
</feature>
<organism evidence="2 3">
    <name type="scientific">Pyrrhoderma noxium</name>
    <dbReference type="NCBI Taxonomy" id="2282107"/>
    <lineage>
        <taxon>Eukaryota</taxon>
        <taxon>Fungi</taxon>
        <taxon>Dikarya</taxon>
        <taxon>Basidiomycota</taxon>
        <taxon>Agaricomycotina</taxon>
        <taxon>Agaricomycetes</taxon>
        <taxon>Hymenochaetales</taxon>
        <taxon>Hymenochaetaceae</taxon>
        <taxon>Pyrrhoderma</taxon>
    </lineage>
</organism>
<evidence type="ECO:0000313" key="2">
    <source>
        <dbReference type="EMBL" id="PAV18966.1"/>
    </source>
</evidence>
<feature type="compositionally biased region" description="Basic residues" evidence="1">
    <location>
        <begin position="165"/>
        <end position="174"/>
    </location>
</feature>
<dbReference type="AlphaFoldDB" id="A0A286UH63"/>
<dbReference type="InParanoid" id="A0A286UH63"/>
<proteinExistence type="predicted"/>
<feature type="region of interest" description="Disordered" evidence="1">
    <location>
        <begin position="1"/>
        <end position="84"/>
    </location>
</feature>
<feature type="compositionally biased region" description="Basic and acidic residues" evidence="1">
    <location>
        <begin position="290"/>
        <end position="302"/>
    </location>
</feature>
<feature type="compositionally biased region" description="Basic residues" evidence="1">
    <location>
        <begin position="303"/>
        <end position="316"/>
    </location>
</feature>
<feature type="compositionally biased region" description="Polar residues" evidence="1">
    <location>
        <begin position="70"/>
        <end position="84"/>
    </location>
</feature>
<feature type="compositionally biased region" description="Low complexity" evidence="1">
    <location>
        <begin position="235"/>
        <end position="253"/>
    </location>
</feature>
<dbReference type="Proteomes" id="UP000217199">
    <property type="component" value="Unassembled WGS sequence"/>
</dbReference>
<evidence type="ECO:0000313" key="3">
    <source>
        <dbReference type="Proteomes" id="UP000217199"/>
    </source>
</evidence>